<sequence length="107" mass="12502">MAKIFISQPMNGKTTEEIEDKRNYIIDRLATQFAKENEYIDIIYSFFKDVPHDAKPLWYLGESIKLMSEADVVFFCDGWQTARGCQIEHDCALEYGIDTMYEEDLIS</sequence>
<protein>
    <submittedName>
        <fullName evidence="1">Blasticidin M</fullName>
    </submittedName>
</protein>
<organism evidence="1">
    <name type="scientific">Siphoviridae sp. ctKcB20</name>
    <dbReference type="NCBI Taxonomy" id="2827568"/>
    <lineage>
        <taxon>Viruses</taxon>
        <taxon>Duplodnaviria</taxon>
        <taxon>Heunggongvirae</taxon>
        <taxon>Uroviricota</taxon>
        <taxon>Caudoviricetes</taxon>
    </lineage>
</organism>
<reference evidence="1" key="1">
    <citation type="journal article" date="2021" name="Proc. Natl. Acad. Sci. U.S.A.">
        <title>A Catalog of Tens of Thousands of Viruses from Human Metagenomes Reveals Hidden Associations with Chronic Diseases.</title>
        <authorList>
            <person name="Tisza M.J."/>
            <person name="Buck C.B."/>
        </authorList>
    </citation>
    <scope>NUCLEOTIDE SEQUENCE</scope>
    <source>
        <strain evidence="1">CtKcB20</strain>
    </source>
</reference>
<accession>A0A8S5LL39</accession>
<name>A0A8S5LL39_9CAUD</name>
<dbReference type="InterPro" id="IPR025518">
    <property type="entry name" value="DUF4406"/>
</dbReference>
<evidence type="ECO:0000313" key="1">
    <source>
        <dbReference type="EMBL" id="DAD70789.1"/>
    </source>
</evidence>
<dbReference type="EMBL" id="BK015870">
    <property type="protein sequence ID" value="DAD70789.1"/>
    <property type="molecule type" value="Genomic_DNA"/>
</dbReference>
<dbReference type="Pfam" id="PF14359">
    <property type="entry name" value="DUF4406"/>
    <property type="match status" value="1"/>
</dbReference>
<proteinExistence type="predicted"/>
<dbReference type="SUPFAM" id="SSF52309">
    <property type="entry name" value="N-(deoxy)ribosyltransferase-like"/>
    <property type="match status" value="1"/>
</dbReference>